<dbReference type="OrthoDB" id="9801899at2"/>
<dbReference type="InterPro" id="IPR046342">
    <property type="entry name" value="CBS_dom_sf"/>
</dbReference>
<sequence length="349" mass="39711">MKNIQHLLISPETKIIEALKTIDNGAVQIALIVDSTNRLLGTLTDGDIRRGILGGINLEQEVYYVMNSKPNTASLNDSRETILAKMKISNLRQIPIVDNEGMVIGLELFNELMENQKKDNWIILMAGGLGSRLGELTKDCPKPLLKVGNKPILEIIIENFISSGFYRFYISVNYKAEMIVDYFGDGSRWGAEIRYIHENKRMGTAGSLSLMSEIPDQPFFVMNGDLLTKINFQHALQFHVDNNSMATMCVREYEYQVPYGVVKVEQNKLFSIEEKPIFRYFVSGGIYILNPEVLSYVPRDAFYDMPTLFDAILAEQQSTCAFPIHEYWLDIGRVDDFAKANGEYPEVFR</sequence>
<keyword evidence="4" id="KW-1185">Reference proteome</keyword>
<dbReference type="Pfam" id="PF00571">
    <property type="entry name" value="CBS"/>
    <property type="match status" value="2"/>
</dbReference>
<reference evidence="3 4" key="1">
    <citation type="submission" date="2015-08" db="EMBL/GenBank/DDBJ databases">
        <title>Genomes of Paenibacillus riograndensis.</title>
        <authorList>
            <person name="Sant'Anna F.H."/>
            <person name="Souza R."/>
            <person name="Ambrosini A."/>
            <person name="Bach E."/>
            <person name="Fernandes G."/>
            <person name="Balsanelli E."/>
            <person name="Baura V.A."/>
            <person name="Pedrosa F.O."/>
            <person name="Souza E.M."/>
            <person name="Passaglia L."/>
        </authorList>
    </citation>
    <scope>NUCLEOTIDE SEQUENCE [LARGE SCALE GENOMIC DNA]</scope>
    <source>
        <strain evidence="3 4">CAS34</strain>
    </source>
</reference>
<dbReference type="SUPFAM" id="SSF54631">
    <property type="entry name" value="CBS-domain pair"/>
    <property type="match status" value="1"/>
</dbReference>
<dbReference type="Gene3D" id="3.90.550.10">
    <property type="entry name" value="Spore Coat Polysaccharide Biosynthesis Protein SpsA, Chain A"/>
    <property type="match status" value="1"/>
</dbReference>
<dbReference type="EMBL" id="LIRB01000141">
    <property type="protein sequence ID" value="KWX73802.1"/>
    <property type="molecule type" value="Genomic_DNA"/>
</dbReference>
<evidence type="ECO:0000256" key="1">
    <source>
        <dbReference type="PROSITE-ProRule" id="PRU00703"/>
    </source>
</evidence>
<proteinExistence type="predicted"/>
<dbReference type="InterPro" id="IPR029044">
    <property type="entry name" value="Nucleotide-diphossugar_trans"/>
</dbReference>
<dbReference type="PANTHER" id="PTHR22572">
    <property type="entry name" value="SUGAR-1-PHOSPHATE GUANYL TRANSFERASE"/>
    <property type="match status" value="1"/>
</dbReference>
<accession>A0A132TR27</accession>
<name>A0A132TR27_9BACL</name>
<dbReference type="InterPro" id="IPR000644">
    <property type="entry name" value="CBS_dom"/>
</dbReference>
<evidence type="ECO:0000259" key="2">
    <source>
        <dbReference type="PROSITE" id="PS51371"/>
    </source>
</evidence>
<evidence type="ECO:0000313" key="3">
    <source>
        <dbReference type="EMBL" id="KWX73802.1"/>
    </source>
</evidence>
<comment type="caution">
    <text evidence="3">The sequence shown here is derived from an EMBL/GenBank/DDBJ whole genome shotgun (WGS) entry which is preliminary data.</text>
</comment>
<dbReference type="InterPro" id="IPR050486">
    <property type="entry name" value="Mannose-1P_guanyltransferase"/>
</dbReference>
<keyword evidence="1" id="KW-0129">CBS domain</keyword>
<dbReference type="Proteomes" id="UP000070475">
    <property type="component" value="Unassembled WGS sequence"/>
</dbReference>
<dbReference type="Gene3D" id="3.10.580.10">
    <property type="entry name" value="CBS-domain"/>
    <property type="match status" value="1"/>
</dbReference>
<dbReference type="SUPFAM" id="SSF53448">
    <property type="entry name" value="Nucleotide-diphospho-sugar transferases"/>
    <property type="match status" value="1"/>
</dbReference>
<dbReference type="CDD" id="cd04607">
    <property type="entry name" value="CBS_pair_NTP_transferase_assoc"/>
    <property type="match status" value="1"/>
</dbReference>
<dbReference type="RefSeq" id="WP_060862163.1">
    <property type="nucleotide sequence ID" value="NZ_LIRB01000141.1"/>
</dbReference>
<feature type="domain" description="CBS" evidence="2">
    <location>
        <begin position="66"/>
        <end position="122"/>
    </location>
</feature>
<evidence type="ECO:0000313" key="4">
    <source>
        <dbReference type="Proteomes" id="UP000070475"/>
    </source>
</evidence>
<dbReference type="PATRIC" id="fig|483937.3.peg.6983"/>
<dbReference type="AlphaFoldDB" id="A0A132TR27"/>
<dbReference type="CDD" id="cd06426">
    <property type="entry name" value="NTP_transferase_like_2"/>
    <property type="match status" value="1"/>
</dbReference>
<dbReference type="PROSITE" id="PS51371">
    <property type="entry name" value="CBS"/>
    <property type="match status" value="2"/>
</dbReference>
<organism evidence="3 4">
    <name type="scientific">Paenibacillus riograndensis</name>
    <dbReference type="NCBI Taxonomy" id="483937"/>
    <lineage>
        <taxon>Bacteria</taxon>
        <taxon>Bacillati</taxon>
        <taxon>Bacillota</taxon>
        <taxon>Bacilli</taxon>
        <taxon>Bacillales</taxon>
        <taxon>Paenibacillaceae</taxon>
        <taxon>Paenibacillus</taxon>
        <taxon>Paenibacillus sonchi group</taxon>
    </lineage>
</organism>
<gene>
    <name evidence="3" type="ORF">AMQ84_22395</name>
</gene>
<dbReference type="InterPro" id="IPR005835">
    <property type="entry name" value="NTP_transferase_dom"/>
</dbReference>
<feature type="domain" description="CBS" evidence="2">
    <location>
        <begin position="1"/>
        <end position="58"/>
    </location>
</feature>
<protein>
    <submittedName>
        <fullName evidence="3">Alcohol dehydrogenase</fullName>
    </submittedName>
</protein>
<dbReference type="Pfam" id="PF00483">
    <property type="entry name" value="NTP_transferase"/>
    <property type="match status" value="1"/>
</dbReference>